<organism evidence="4 5">
    <name type="scientific">Paenibacillus aestuarii</name>
    <dbReference type="NCBI Taxonomy" id="516965"/>
    <lineage>
        <taxon>Bacteria</taxon>
        <taxon>Bacillati</taxon>
        <taxon>Bacillota</taxon>
        <taxon>Bacilli</taxon>
        <taxon>Bacillales</taxon>
        <taxon>Paenibacillaceae</taxon>
        <taxon>Paenibacillus</taxon>
    </lineage>
</organism>
<dbReference type="EC" id="6.3.5.13" evidence="2"/>
<comment type="caution">
    <text evidence="4">The sequence shown here is derived from an EMBL/GenBank/DDBJ whole genome shotgun (WGS) entry which is preliminary data.</text>
</comment>
<dbReference type="InterPro" id="IPR033949">
    <property type="entry name" value="CobQ_GATase1"/>
</dbReference>
<keyword evidence="2" id="KW-0961">Cell wall biogenesis/degradation</keyword>
<feature type="active site" evidence="2">
    <location>
        <position position="188"/>
    </location>
</feature>
<dbReference type="InterPro" id="IPR029062">
    <property type="entry name" value="Class_I_gatase-like"/>
</dbReference>
<protein>
    <recommendedName>
        <fullName evidence="2">Lipid II isoglutaminyl synthase (glutamine-hydrolyzing) subunit GatD</fullName>
        <ecNumber evidence="2">6.3.5.13</ecNumber>
    </recommendedName>
    <alternativeName>
        <fullName evidence="2">Lipid II isoglutaminyl synthase glutaminase subunit</fullName>
        <ecNumber evidence="2">3.5.1.2</ecNumber>
    </alternativeName>
</protein>
<dbReference type="CDD" id="cd01750">
    <property type="entry name" value="GATase1_CobQ"/>
    <property type="match status" value="1"/>
</dbReference>
<dbReference type="HAMAP" id="MF_02213">
    <property type="entry name" value="Lipid_II_synth_GatD"/>
    <property type="match status" value="1"/>
</dbReference>
<comment type="similarity">
    <text evidence="2">Belongs to the CobB/CobQ family. GatD subfamily.</text>
</comment>
<dbReference type="Gene3D" id="3.40.50.880">
    <property type="match status" value="1"/>
</dbReference>
<name>A0ABW0KH49_9BACL</name>
<feature type="domain" description="CobB/CobQ-like glutamine amidotransferase" evidence="3">
    <location>
        <begin position="10"/>
        <end position="195"/>
    </location>
</feature>
<keyword evidence="2" id="KW-0436">Ligase</keyword>
<keyword evidence="2" id="KW-0573">Peptidoglycan synthesis</keyword>
<proteinExistence type="inferred from homology"/>
<comment type="catalytic activity">
    <reaction evidence="2">
        <text>beta-D-GlcNAc-(1-&gt;4)-Mur2Ac(oyl-L-Ala-gamma-D-Glu-L-Lys-D-Ala-D-Ala)-di-trans,octa-cis-undecaprenyl diphosphate + L-glutamine + ATP + H2O = beta-D-GlcNAc-(1-&gt;4)-Mur2Ac(oyl-L-Ala-D-isoglutaminyl-L-Lys-D-Ala-D-Ala)-di-trans,octa-cis-undecaprenyl diphosphate + L-glutamate + ADP + phosphate + H(+)</text>
        <dbReference type="Rhea" id="RHEA:57928"/>
        <dbReference type="ChEBI" id="CHEBI:15377"/>
        <dbReference type="ChEBI" id="CHEBI:15378"/>
        <dbReference type="ChEBI" id="CHEBI:29985"/>
        <dbReference type="ChEBI" id="CHEBI:30616"/>
        <dbReference type="ChEBI" id="CHEBI:43474"/>
        <dbReference type="ChEBI" id="CHEBI:58359"/>
        <dbReference type="ChEBI" id="CHEBI:60033"/>
        <dbReference type="ChEBI" id="CHEBI:62233"/>
        <dbReference type="ChEBI" id="CHEBI:456216"/>
        <dbReference type="EC" id="6.3.5.13"/>
    </reaction>
</comment>
<reference evidence="5" key="1">
    <citation type="journal article" date="2019" name="Int. J. Syst. Evol. Microbiol.">
        <title>The Global Catalogue of Microorganisms (GCM) 10K type strain sequencing project: providing services to taxonomists for standard genome sequencing and annotation.</title>
        <authorList>
            <consortium name="The Broad Institute Genomics Platform"/>
            <consortium name="The Broad Institute Genome Sequencing Center for Infectious Disease"/>
            <person name="Wu L."/>
            <person name="Ma J."/>
        </authorList>
    </citation>
    <scope>NUCLEOTIDE SEQUENCE [LARGE SCALE GENOMIC DNA]</scope>
    <source>
        <strain evidence="5">KACC 11904</strain>
    </source>
</reference>
<evidence type="ECO:0000313" key="4">
    <source>
        <dbReference type="EMBL" id="MFC5452805.1"/>
    </source>
</evidence>
<sequence>MKLVLYNLFPDRLNLYGDRGNVIVLQKRCEWRGIQLEVVDIKSPDCLDFSRVDLIFIGGGSDREQGLVTKELLKIKHEFKACIDDGVGCLAICGGYQLLGNYYVTSDGTPIMGLDVCDFYSEAQKNRMVGNVVIYTPDSGQLVGFENHSGRTFHRYEPLGKVIKGYGNNGEDGWEGLCYKNLIGSYLHGPLLPKNPLLADRIIGAALDRKYGKKDLLPLDDRLEFEAHSIAEEICLRTSV</sequence>
<evidence type="ECO:0000256" key="2">
    <source>
        <dbReference type="HAMAP-Rule" id="MF_02213"/>
    </source>
</evidence>
<comment type="catalytic activity">
    <reaction evidence="2">
        <text>L-glutamine + H2O = L-glutamate + NH4(+)</text>
        <dbReference type="Rhea" id="RHEA:15889"/>
        <dbReference type="ChEBI" id="CHEBI:15377"/>
        <dbReference type="ChEBI" id="CHEBI:28938"/>
        <dbReference type="ChEBI" id="CHEBI:29985"/>
        <dbReference type="ChEBI" id="CHEBI:58359"/>
        <dbReference type="EC" id="3.5.1.2"/>
    </reaction>
</comment>
<dbReference type="PANTHER" id="PTHR21343:SF9">
    <property type="entry name" value="LIPID II ISOGLUTAMINYL SYNTHASE (GLUTAMINE-HYDROLYZING) SUBUNIT GATD"/>
    <property type="match status" value="1"/>
</dbReference>
<dbReference type="PROSITE" id="PS51274">
    <property type="entry name" value="GATASE_COBBQ"/>
    <property type="match status" value="1"/>
</dbReference>
<comment type="pathway">
    <text evidence="2">Cell wall biogenesis; peptidoglycan biosynthesis.</text>
</comment>
<evidence type="ECO:0000256" key="1">
    <source>
        <dbReference type="ARBA" id="ARBA00022962"/>
    </source>
</evidence>
<comment type="function">
    <text evidence="2">The lipid II isoglutaminyl synthase complex catalyzes the formation of alpha-D-isoglutamine in the cell wall lipid II stem peptide. The GatD subunit catalyzes the hydrolysis of glutamine to glutamate and ammonia. The resulting ammonia molecule is channeled to the active site of MurT.</text>
</comment>
<feature type="binding site" evidence="2">
    <location>
        <position position="127"/>
    </location>
    <ligand>
        <name>substrate</name>
    </ligand>
</feature>
<evidence type="ECO:0000313" key="5">
    <source>
        <dbReference type="Proteomes" id="UP001596044"/>
    </source>
</evidence>
<feature type="active site" description="Nucleophile" evidence="2">
    <location>
        <position position="93"/>
    </location>
</feature>
<dbReference type="Pfam" id="PF07685">
    <property type="entry name" value="GATase_3"/>
    <property type="match status" value="1"/>
</dbReference>
<accession>A0ABW0KH49</accession>
<comment type="subunit">
    <text evidence="2">Forms a heterodimer with MurT.</text>
</comment>
<dbReference type="InterPro" id="IPR011698">
    <property type="entry name" value="GATase_3"/>
</dbReference>
<dbReference type="EC" id="3.5.1.2" evidence="2"/>
<gene>
    <name evidence="2" type="primary">gatD</name>
    <name evidence="4" type="ORF">ACFPOG_31850</name>
</gene>
<dbReference type="EMBL" id="JBHSMJ010000065">
    <property type="protein sequence ID" value="MFC5452805.1"/>
    <property type="molecule type" value="Genomic_DNA"/>
</dbReference>
<keyword evidence="5" id="KW-1185">Reference proteome</keyword>
<dbReference type="SUPFAM" id="SSF52317">
    <property type="entry name" value="Class I glutamine amidotransferase-like"/>
    <property type="match status" value="1"/>
</dbReference>
<dbReference type="PANTHER" id="PTHR21343">
    <property type="entry name" value="DETHIOBIOTIN SYNTHETASE"/>
    <property type="match status" value="1"/>
</dbReference>
<dbReference type="InterPro" id="IPR043702">
    <property type="entry name" value="Lipid_II_synth_GatD"/>
</dbReference>
<dbReference type="Proteomes" id="UP001596044">
    <property type="component" value="Unassembled WGS sequence"/>
</dbReference>
<keyword evidence="1 2" id="KW-0315">Glutamine amidotransferase</keyword>
<keyword evidence="2" id="KW-0378">Hydrolase</keyword>
<dbReference type="RefSeq" id="WP_270879072.1">
    <property type="nucleotide sequence ID" value="NZ_JAQFVF010000023.1"/>
</dbReference>
<keyword evidence="2" id="KW-0133">Cell shape</keyword>
<evidence type="ECO:0000259" key="3">
    <source>
        <dbReference type="Pfam" id="PF07685"/>
    </source>
</evidence>